<dbReference type="AlphaFoldDB" id="A0A4S8LPM9"/>
<dbReference type="Proteomes" id="UP000297245">
    <property type="component" value="Unassembled WGS sequence"/>
</dbReference>
<protein>
    <submittedName>
        <fullName evidence="1">Uncharacterized protein</fullName>
    </submittedName>
</protein>
<keyword evidence="2" id="KW-1185">Reference proteome</keyword>
<accession>A0A4S8LPM9</accession>
<evidence type="ECO:0000313" key="1">
    <source>
        <dbReference type="EMBL" id="THU90768.1"/>
    </source>
</evidence>
<evidence type="ECO:0000313" key="2">
    <source>
        <dbReference type="Proteomes" id="UP000297245"/>
    </source>
</evidence>
<proteinExistence type="predicted"/>
<name>A0A4S8LPM9_DENBC</name>
<reference evidence="1 2" key="1">
    <citation type="journal article" date="2019" name="Nat. Ecol. Evol.">
        <title>Megaphylogeny resolves global patterns of mushroom evolution.</title>
        <authorList>
            <person name="Varga T."/>
            <person name="Krizsan K."/>
            <person name="Foldi C."/>
            <person name="Dima B."/>
            <person name="Sanchez-Garcia M."/>
            <person name="Sanchez-Ramirez S."/>
            <person name="Szollosi G.J."/>
            <person name="Szarkandi J.G."/>
            <person name="Papp V."/>
            <person name="Albert L."/>
            <person name="Andreopoulos W."/>
            <person name="Angelini C."/>
            <person name="Antonin V."/>
            <person name="Barry K.W."/>
            <person name="Bougher N.L."/>
            <person name="Buchanan P."/>
            <person name="Buyck B."/>
            <person name="Bense V."/>
            <person name="Catcheside P."/>
            <person name="Chovatia M."/>
            <person name="Cooper J."/>
            <person name="Damon W."/>
            <person name="Desjardin D."/>
            <person name="Finy P."/>
            <person name="Geml J."/>
            <person name="Haridas S."/>
            <person name="Hughes K."/>
            <person name="Justo A."/>
            <person name="Karasinski D."/>
            <person name="Kautmanova I."/>
            <person name="Kiss B."/>
            <person name="Kocsube S."/>
            <person name="Kotiranta H."/>
            <person name="LaButti K.M."/>
            <person name="Lechner B.E."/>
            <person name="Liimatainen K."/>
            <person name="Lipzen A."/>
            <person name="Lukacs Z."/>
            <person name="Mihaltcheva S."/>
            <person name="Morgado L.N."/>
            <person name="Niskanen T."/>
            <person name="Noordeloos M.E."/>
            <person name="Ohm R.A."/>
            <person name="Ortiz-Santana B."/>
            <person name="Ovrebo C."/>
            <person name="Racz N."/>
            <person name="Riley R."/>
            <person name="Savchenko A."/>
            <person name="Shiryaev A."/>
            <person name="Soop K."/>
            <person name="Spirin V."/>
            <person name="Szebenyi C."/>
            <person name="Tomsovsky M."/>
            <person name="Tulloss R.E."/>
            <person name="Uehling J."/>
            <person name="Grigoriev I.V."/>
            <person name="Vagvolgyi C."/>
            <person name="Papp T."/>
            <person name="Martin F.M."/>
            <person name="Miettinen O."/>
            <person name="Hibbett D.S."/>
            <person name="Nagy L.G."/>
        </authorList>
    </citation>
    <scope>NUCLEOTIDE SEQUENCE [LARGE SCALE GENOMIC DNA]</scope>
    <source>
        <strain evidence="1 2">CBS 962.96</strain>
    </source>
</reference>
<gene>
    <name evidence="1" type="ORF">K435DRAFT_801781</name>
</gene>
<dbReference type="EMBL" id="ML179326">
    <property type="protein sequence ID" value="THU90768.1"/>
    <property type="molecule type" value="Genomic_DNA"/>
</dbReference>
<sequence>MGEELLNTPVDSLRPFGNVSLWYSIQLKADEQKSITDIVHRIEQLMLAKLLREWFDALFFLFSNSLLFLNKFHWGMERLYYLEGDYSYDESSYCTEPMVVKAITLVTFNTSSFLSTNLALSLKFHVGRHLGPHEGTAHGVAGVVAAANAVLDVILLVEGVEVEVEEESSSVGAEGGGAVAVEAV</sequence>
<organism evidence="1 2">
    <name type="scientific">Dendrothele bispora (strain CBS 962.96)</name>
    <dbReference type="NCBI Taxonomy" id="1314807"/>
    <lineage>
        <taxon>Eukaryota</taxon>
        <taxon>Fungi</taxon>
        <taxon>Dikarya</taxon>
        <taxon>Basidiomycota</taxon>
        <taxon>Agaricomycotina</taxon>
        <taxon>Agaricomycetes</taxon>
        <taxon>Agaricomycetidae</taxon>
        <taxon>Agaricales</taxon>
        <taxon>Agaricales incertae sedis</taxon>
        <taxon>Dendrothele</taxon>
    </lineage>
</organism>